<dbReference type="Pfam" id="PF20180">
    <property type="entry name" value="UQCC2_CBP6"/>
    <property type="match status" value="1"/>
</dbReference>
<reference evidence="2" key="1">
    <citation type="journal article" date="2015" name="Genome Announc.">
        <title>Genome sequence of the AIDS-associated pathogen Penicillium marneffei (ATCC18224) and its near taxonomic relative Talaromyces stipitatus (ATCC10500).</title>
        <authorList>
            <person name="Nierman W.C."/>
            <person name="Fedorova-Abrams N.D."/>
            <person name="Andrianopoulos A."/>
        </authorList>
    </citation>
    <scope>NUCLEOTIDE SEQUENCE [LARGE SCALE GENOMIC DNA]</scope>
    <source>
        <strain evidence="2">ATCC 10500 / CBS 375.48 / QM 6759 / NRRL 1006</strain>
    </source>
</reference>
<dbReference type="RefSeq" id="XP_002481669.1">
    <property type="nucleotide sequence ID" value="XM_002481624.1"/>
</dbReference>
<dbReference type="GO" id="GO:0061671">
    <property type="term" value="C:Cbp3p-Cbp6 complex"/>
    <property type="evidence" value="ECO:0007669"/>
    <property type="project" value="InterPro"/>
</dbReference>
<dbReference type="AlphaFoldDB" id="B8M9B7"/>
<dbReference type="EMBL" id="EQ962655">
    <property type="protein sequence ID" value="EED17677.1"/>
    <property type="molecule type" value="Genomic_DNA"/>
</dbReference>
<evidence type="ECO:0000313" key="1">
    <source>
        <dbReference type="EMBL" id="EED17677.1"/>
    </source>
</evidence>
<organism evidence="1 2">
    <name type="scientific">Talaromyces stipitatus (strain ATCC 10500 / CBS 375.48 / QM 6759 / NRRL 1006)</name>
    <name type="common">Penicillium stipitatum</name>
    <dbReference type="NCBI Taxonomy" id="441959"/>
    <lineage>
        <taxon>Eukaryota</taxon>
        <taxon>Fungi</taxon>
        <taxon>Dikarya</taxon>
        <taxon>Ascomycota</taxon>
        <taxon>Pezizomycotina</taxon>
        <taxon>Eurotiomycetes</taxon>
        <taxon>Eurotiomycetidae</taxon>
        <taxon>Eurotiales</taxon>
        <taxon>Trichocomaceae</taxon>
        <taxon>Talaromyces</taxon>
        <taxon>Talaromyces sect. Talaromyces</taxon>
    </lineage>
</organism>
<dbReference type="OMA" id="LKHWPTD"/>
<keyword evidence="2" id="KW-1185">Reference proteome</keyword>
<accession>B8M9B7</accession>
<dbReference type="STRING" id="441959.B8M9B7"/>
<evidence type="ECO:0000313" key="2">
    <source>
        <dbReference type="Proteomes" id="UP000001745"/>
    </source>
</evidence>
<dbReference type="PhylomeDB" id="B8M9B7"/>
<dbReference type="GO" id="GO:0034551">
    <property type="term" value="P:mitochondrial respiratory chain complex III assembly"/>
    <property type="evidence" value="ECO:0007669"/>
    <property type="project" value="TreeGrafter"/>
</dbReference>
<gene>
    <name evidence="1" type="ORF">TSTA_114820</name>
</gene>
<sequence length="115" mass="13197">MSRSPQTISTRLAHLVKSWPTDTVRPASVSVQTYLQSRMPKSESETPQISQSSINALTSLLNNQYSKQYPLPQILRRPASNPSHYDDVVREFEEAPNRNWLGRIQKRLGGMLRFK</sequence>
<name>B8M9B7_TALSN</name>
<dbReference type="PANTHER" id="PTHR28250">
    <property type="entry name" value="CYTOCHROME B PRE-MRNA-PROCESSING PROTEIN 6"/>
    <property type="match status" value="1"/>
</dbReference>
<dbReference type="HOGENOM" id="CLU_138679_1_0_1"/>
<dbReference type="InterPro" id="IPR037653">
    <property type="entry name" value="Cbp6"/>
</dbReference>
<dbReference type="OrthoDB" id="2107880at2759"/>
<dbReference type="InParanoid" id="B8M9B7"/>
<dbReference type="eggNOG" id="ENOG502S71Q">
    <property type="taxonomic scope" value="Eukaryota"/>
</dbReference>
<dbReference type="VEuPathDB" id="FungiDB:TSTA_114820"/>
<dbReference type="GO" id="GO:0043022">
    <property type="term" value="F:ribosome binding"/>
    <property type="evidence" value="ECO:0007669"/>
    <property type="project" value="InterPro"/>
</dbReference>
<dbReference type="GeneID" id="8101292"/>
<dbReference type="PANTHER" id="PTHR28250:SF1">
    <property type="entry name" value="CYTOCHROME B PRE-MRNA-PROCESSING PROTEIN 6"/>
    <property type="match status" value="1"/>
</dbReference>
<dbReference type="Proteomes" id="UP000001745">
    <property type="component" value="Unassembled WGS sequence"/>
</dbReference>
<protein>
    <submittedName>
        <fullName evidence="1">Uncharacterized protein</fullName>
    </submittedName>
</protein>
<proteinExistence type="predicted"/>